<evidence type="ECO:0000313" key="1">
    <source>
        <dbReference type="EMBL" id="UWZ82792.1"/>
    </source>
</evidence>
<proteinExistence type="predicted"/>
<evidence type="ECO:0000313" key="2">
    <source>
        <dbReference type="Proteomes" id="UP001059380"/>
    </source>
</evidence>
<reference evidence="1" key="1">
    <citation type="submission" date="2021-04" db="EMBL/GenBank/DDBJ databases">
        <title>Phylogenetic analysis of Acidobacteriaceae.</title>
        <authorList>
            <person name="Qiu L."/>
            <person name="Zhang Q."/>
        </authorList>
    </citation>
    <scope>NUCLEOTIDE SEQUENCE</scope>
    <source>
        <strain evidence="1">DSM 25168</strain>
    </source>
</reference>
<dbReference type="EMBL" id="CP093313">
    <property type="protein sequence ID" value="UWZ82792.1"/>
    <property type="molecule type" value="Genomic_DNA"/>
</dbReference>
<dbReference type="AlphaFoldDB" id="A0A9J7BIZ9"/>
<accession>A0A9J7BIZ9</accession>
<protein>
    <submittedName>
        <fullName evidence="1">Uncharacterized protein</fullName>
    </submittedName>
</protein>
<name>A0A9J7BIZ9_9BACT</name>
<organism evidence="1 2">
    <name type="scientific">Occallatibacter riparius</name>
    <dbReference type="NCBI Taxonomy" id="1002689"/>
    <lineage>
        <taxon>Bacteria</taxon>
        <taxon>Pseudomonadati</taxon>
        <taxon>Acidobacteriota</taxon>
        <taxon>Terriglobia</taxon>
        <taxon>Terriglobales</taxon>
        <taxon>Acidobacteriaceae</taxon>
        <taxon>Occallatibacter</taxon>
    </lineage>
</organism>
<dbReference type="Proteomes" id="UP001059380">
    <property type="component" value="Chromosome"/>
</dbReference>
<gene>
    <name evidence="1" type="ORF">MOP44_19740</name>
</gene>
<dbReference type="KEGG" id="orp:MOP44_19740"/>
<keyword evidence="2" id="KW-1185">Reference proteome</keyword>
<sequence>MSVELLTRRKYYMAINYGDHLGIEMYARSPAFKRLPDAGGNLLGYFCA</sequence>